<dbReference type="PANTHER" id="PTHR46082:SF11">
    <property type="entry name" value="AAA+ ATPASE DOMAIN-CONTAINING PROTEIN-RELATED"/>
    <property type="match status" value="1"/>
</dbReference>
<dbReference type="InterPro" id="IPR053137">
    <property type="entry name" value="NLR-like"/>
</dbReference>
<organism evidence="1 2">
    <name type="scientific">Tetrapyrgos nigripes</name>
    <dbReference type="NCBI Taxonomy" id="182062"/>
    <lineage>
        <taxon>Eukaryota</taxon>
        <taxon>Fungi</taxon>
        <taxon>Dikarya</taxon>
        <taxon>Basidiomycota</taxon>
        <taxon>Agaricomycotina</taxon>
        <taxon>Agaricomycetes</taxon>
        <taxon>Agaricomycetidae</taxon>
        <taxon>Agaricales</taxon>
        <taxon>Marasmiineae</taxon>
        <taxon>Marasmiaceae</taxon>
        <taxon>Tetrapyrgos</taxon>
    </lineage>
</organism>
<dbReference type="PANTHER" id="PTHR46082">
    <property type="entry name" value="ATP/GTP-BINDING PROTEIN-RELATED"/>
    <property type="match status" value="1"/>
</dbReference>
<gene>
    <name evidence="1" type="ORF">D9758_017749</name>
</gene>
<comment type="caution">
    <text evidence="1">The sequence shown here is derived from an EMBL/GenBank/DDBJ whole genome shotgun (WGS) entry which is preliminary data.</text>
</comment>
<sequence length="267" mass="30258">MSHTQHLLQICAFFHHKAIPIQLFQRAATFAGDDVLQGEEISGMAEMQEFLKLFEDNHLWKECVDELCQFSLASYDNKTEVLALHSVIHACSRETVDVVESKRNVAYLIIGCATPLEVKDKDYQFRRYLWDHASYMYGGIMPTVFVRICLAQILGDAGMWTQAEQLEEEVLGVRREELGEHHPDTLTSMANLASTYRARGKLEAAEQLEEEVLGVRREGLGEHHPDTLTSMANLASTYKARGKLEAAEQLEEEVLGVRREGLGERHP</sequence>
<evidence type="ECO:0000313" key="2">
    <source>
        <dbReference type="Proteomes" id="UP000559256"/>
    </source>
</evidence>
<dbReference type="Pfam" id="PF13424">
    <property type="entry name" value="TPR_12"/>
    <property type="match status" value="1"/>
</dbReference>
<dbReference type="Pfam" id="PF13374">
    <property type="entry name" value="TPR_10"/>
    <property type="match status" value="1"/>
</dbReference>
<dbReference type="Proteomes" id="UP000559256">
    <property type="component" value="Unassembled WGS sequence"/>
</dbReference>
<proteinExistence type="predicted"/>
<dbReference type="Gene3D" id="1.25.40.10">
    <property type="entry name" value="Tetratricopeptide repeat domain"/>
    <property type="match status" value="1"/>
</dbReference>
<accession>A0A8H5F8U1</accession>
<keyword evidence="2" id="KW-1185">Reference proteome</keyword>
<evidence type="ECO:0008006" key="3">
    <source>
        <dbReference type="Google" id="ProtNLM"/>
    </source>
</evidence>
<dbReference type="SUPFAM" id="SSF48452">
    <property type="entry name" value="TPR-like"/>
    <property type="match status" value="1"/>
</dbReference>
<dbReference type="EMBL" id="JAACJM010000379">
    <property type="protein sequence ID" value="KAF5327971.1"/>
    <property type="molecule type" value="Genomic_DNA"/>
</dbReference>
<reference evidence="1 2" key="1">
    <citation type="journal article" date="2020" name="ISME J.">
        <title>Uncovering the hidden diversity of litter-decomposition mechanisms in mushroom-forming fungi.</title>
        <authorList>
            <person name="Floudas D."/>
            <person name="Bentzer J."/>
            <person name="Ahren D."/>
            <person name="Johansson T."/>
            <person name="Persson P."/>
            <person name="Tunlid A."/>
        </authorList>
    </citation>
    <scope>NUCLEOTIDE SEQUENCE [LARGE SCALE GENOMIC DNA]</scope>
    <source>
        <strain evidence="1 2">CBS 291.85</strain>
    </source>
</reference>
<name>A0A8H5F8U1_9AGAR</name>
<dbReference type="OrthoDB" id="1658288at2759"/>
<dbReference type="AlphaFoldDB" id="A0A8H5F8U1"/>
<protein>
    <recommendedName>
        <fullName evidence="3">Kinesin light chain</fullName>
    </recommendedName>
</protein>
<dbReference type="InterPro" id="IPR011990">
    <property type="entry name" value="TPR-like_helical_dom_sf"/>
</dbReference>
<evidence type="ECO:0000313" key="1">
    <source>
        <dbReference type="EMBL" id="KAF5327971.1"/>
    </source>
</evidence>